<evidence type="ECO:0000313" key="1">
    <source>
        <dbReference type="EMBL" id="VEE45769.1"/>
    </source>
</evidence>
<gene>
    <name evidence="1" type="ORF">NCTC10783_01629</name>
</gene>
<dbReference type="AlphaFoldDB" id="A0A3S4N6T5"/>
<reference evidence="1 2" key="1">
    <citation type="submission" date="2018-12" db="EMBL/GenBank/DDBJ databases">
        <authorList>
            <consortium name="Pathogen Informatics"/>
        </authorList>
    </citation>
    <scope>NUCLEOTIDE SEQUENCE [LARGE SCALE GENOMIC DNA]</scope>
    <source>
        <strain evidence="1 2">NCTC10783</strain>
    </source>
</reference>
<evidence type="ECO:0000313" key="2">
    <source>
        <dbReference type="Proteomes" id="UP000278078"/>
    </source>
</evidence>
<dbReference type="Proteomes" id="UP000278078">
    <property type="component" value="Chromosome"/>
</dbReference>
<sequence>MSYGALIRGNSGQTIIDDVNPCMHIVESGTYGVQGATELVISYSTPINSPYEPYVYVRPNGPHQIYQFRHLGGPGAWTGFAFYQSIFRDTEPPVYGGQWKAAAVMLPRTGRWGLQVFDGQSRVMFDSNREIVRFVGGAQTWSKYAFNPNWPGGMRLQTWALPYPYGTSTYYMVSHFNLKPWFTLEPPRVGFLYSSRTTIFASALVPDETNRPFNWPLIAVA</sequence>
<proteinExistence type="predicted"/>
<accession>A0A3S4N6T5</accession>
<dbReference type="EMBL" id="LR134300">
    <property type="protein sequence ID" value="VEE45769.1"/>
    <property type="molecule type" value="Genomic_DNA"/>
</dbReference>
<protein>
    <submittedName>
        <fullName evidence="1">Uncharacterized protein</fullName>
    </submittedName>
</protein>
<name>A0A3S4N6T5_PSEFL</name>
<organism evidence="1 2">
    <name type="scientific">Pseudomonas fluorescens</name>
    <dbReference type="NCBI Taxonomy" id="294"/>
    <lineage>
        <taxon>Bacteria</taxon>
        <taxon>Pseudomonadati</taxon>
        <taxon>Pseudomonadota</taxon>
        <taxon>Gammaproteobacteria</taxon>
        <taxon>Pseudomonadales</taxon>
        <taxon>Pseudomonadaceae</taxon>
        <taxon>Pseudomonas</taxon>
    </lineage>
</organism>